<dbReference type="AlphaFoldDB" id="A0A939IJP9"/>
<feature type="chain" id="PRO_5038141204" description="Copper amine oxidase-like N-terminal domain-containing protein" evidence="2">
    <location>
        <begin position="27"/>
        <end position="301"/>
    </location>
</feature>
<feature type="compositionally biased region" description="Basic and acidic residues" evidence="1">
    <location>
        <begin position="123"/>
        <end position="132"/>
    </location>
</feature>
<name>A0A939IJP9_CLOAM</name>
<proteinExistence type="predicted"/>
<evidence type="ECO:0000256" key="1">
    <source>
        <dbReference type="SAM" id="MobiDB-lite"/>
    </source>
</evidence>
<gene>
    <name evidence="3" type="ORF">JYB65_13250</name>
</gene>
<keyword evidence="4" id="KW-1185">Reference proteome</keyword>
<dbReference type="Proteomes" id="UP000664545">
    <property type="component" value="Unassembled WGS sequence"/>
</dbReference>
<organism evidence="3 4">
    <name type="scientific">Clostridium aminobutyricum</name>
    <dbReference type="NCBI Taxonomy" id="33953"/>
    <lineage>
        <taxon>Bacteria</taxon>
        <taxon>Bacillati</taxon>
        <taxon>Bacillota</taxon>
        <taxon>Clostridia</taxon>
        <taxon>Eubacteriales</taxon>
        <taxon>Clostridiaceae</taxon>
        <taxon>Clostridium</taxon>
    </lineage>
</organism>
<feature type="compositionally biased region" description="Low complexity" evidence="1">
    <location>
        <begin position="133"/>
        <end position="143"/>
    </location>
</feature>
<evidence type="ECO:0000313" key="3">
    <source>
        <dbReference type="EMBL" id="MBN7774326.1"/>
    </source>
</evidence>
<feature type="region of interest" description="Disordered" evidence="1">
    <location>
        <begin position="99"/>
        <end position="143"/>
    </location>
</feature>
<feature type="signal peptide" evidence="2">
    <location>
        <begin position="1"/>
        <end position="26"/>
    </location>
</feature>
<evidence type="ECO:0000313" key="4">
    <source>
        <dbReference type="Proteomes" id="UP000664545"/>
    </source>
</evidence>
<evidence type="ECO:0000256" key="2">
    <source>
        <dbReference type="SAM" id="SignalP"/>
    </source>
</evidence>
<sequence length="301" mass="32518">MKKQFKGFIIGFIFACLLVVPTMALADDIQAQFNTVNITVDGKNAVTQGESYQLSDGSVVPFSINYKGTTYLPVRKVSELLSLSIEYDNASKTVQIVTSTKATDDSSKTNQPTTTSPAISDKTTTDESKDNSTKTTTTNNSSTQDLKVASTGYSVINECSNMTNAAGKKVQQIIGFNDGKKMDTATSDENIVKSWSAPKLNSTGFSGSAVYELDFASNGVIVGAEKISANVEAAKAEKANSRTSVTMGGKTYAISENATFYRVTDDEYKLFTGNLKENDMIQLYDTDSSKDGYEIVIFSRL</sequence>
<accession>A0A939IJP9</accession>
<reference evidence="3" key="1">
    <citation type="submission" date="2021-02" db="EMBL/GenBank/DDBJ databases">
        <title>Abyssanaerobacter marinus gen.nov., sp., nov, anaerobic bacterium isolated from the Onnuri vent field of Indian Ocean and suggestion of Mogibacteriaceae fam. nov., and proposal of reclassification of ambiguous this family's genus member.</title>
        <authorList>
            <person name="Kim Y.J."/>
            <person name="Yang J.-A."/>
        </authorList>
    </citation>
    <scope>NUCLEOTIDE SEQUENCE</scope>
    <source>
        <strain evidence="3">DSM 2634</strain>
    </source>
</reference>
<protein>
    <recommendedName>
        <fullName evidence="5">Copper amine oxidase-like N-terminal domain-containing protein</fullName>
    </recommendedName>
</protein>
<comment type="caution">
    <text evidence="3">The sequence shown here is derived from an EMBL/GenBank/DDBJ whole genome shotgun (WGS) entry which is preliminary data.</text>
</comment>
<keyword evidence="2" id="KW-0732">Signal</keyword>
<dbReference type="EMBL" id="JAFJZZ010000008">
    <property type="protein sequence ID" value="MBN7774326.1"/>
    <property type="molecule type" value="Genomic_DNA"/>
</dbReference>
<evidence type="ECO:0008006" key="5">
    <source>
        <dbReference type="Google" id="ProtNLM"/>
    </source>
</evidence>
<dbReference type="RefSeq" id="WP_206583166.1">
    <property type="nucleotide sequence ID" value="NZ_JAFJZZ010000008.1"/>
</dbReference>